<dbReference type="OrthoDB" id="3388207at2"/>
<dbReference type="Gene3D" id="3.40.190.10">
    <property type="entry name" value="Periplasmic binding protein-like II"/>
    <property type="match status" value="2"/>
</dbReference>
<evidence type="ECO:0000256" key="1">
    <source>
        <dbReference type="ARBA" id="ARBA00009437"/>
    </source>
</evidence>
<organism evidence="7 8">
    <name type="scientific">Jonesia denitrificans (strain ATCC 14870 / DSM 20603 / BCRC 15368 / CIP 55.134 / JCM 11481 / NBRC 15587 / NCTC 10816 / Prevot 55134)</name>
    <name type="common">Listeria denitrificans</name>
    <dbReference type="NCBI Taxonomy" id="471856"/>
    <lineage>
        <taxon>Bacteria</taxon>
        <taxon>Bacillati</taxon>
        <taxon>Actinomycetota</taxon>
        <taxon>Actinomycetes</taxon>
        <taxon>Micrococcales</taxon>
        <taxon>Jonesiaceae</taxon>
        <taxon>Jonesia</taxon>
    </lineage>
</organism>
<evidence type="ECO:0000256" key="2">
    <source>
        <dbReference type="ARBA" id="ARBA00023015"/>
    </source>
</evidence>
<dbReference type="eggNOG" id="COG0583">
    <property type="taxonomic scope" value="Bacteria"/>
</dbReference>
<dbReference type="GO" id="GO:0003677">
    <property type="term" value="F:DNA binding"/>
    <property type="evidence" value="ECO:0007669"/>
    <property type="project" value="UniProtKB-KW"/>
</dbReference>
<dbReference type="GO" id="GO:0032993">
    <property type="term" value="C:protein-DNA complex"/>
    <property type="evidence" value="ECO:0007669"/>
    <property type="project" value="TreeGrafter"/>
</dbReference>
<dbReference type="GO" id="GO:0003700">
    <property type="term" value="F:DNA-binding transcription factor activity"/>
    <property type="evidence" value="ECO:0007669"/>
    <property type="project" value="TreeGrafter"/>
</dbReference>
<sequence length="269" mass="29068">MDSVQASSHSPSDTSQLRIGYVPGVTPAKWVNRWEQRPDSTSLTLVRLEPHDKGRAAAHGEVDMAVVRLPVPEGIFHTVALYEETTVAIFPKDHHLAAADQLLLSDLSDETLLQAADDMIPWPATAPGHPAAEEPPTTEDAIPLVAAGVGIIVVPQSLARLYARKDLDYCPIDDAPRSTVALVWRVERDDDLTQEFVGVVRGRTPQSSRGVRATTEAGSPTRTEQPSRAGRTRPRASAGKKTTPQRQRGATSKPQGITSKGKASGKKKR</sequence>
<dbReference type="SUPFAM" id="SSF53850">
    <property type="entry name" value="Periplasmic binding protein-like II"/>
    <property type="match status" value="1"/>
</dbReference>
<proteinExistence type="inferred from homology"/>
<dbReference type="KEGG" id="jde:Jden_1897"/>
<protein>
    <submittedName>
        <fullName evidence="7">Transcriptional regulator, LysR family</fullName>
    </submittedName>
</protein>
<dbReference type="PANTHER" id="PTHR30346:SF0">
    <property type="entry name" value="HCA OPERON TRANSCRIPTIONAL ACTIVATOR HCAR"/>
    <property type="match status" value="1"/>
</dbReference>
<dbReference type="CDD" id="cd08414">
    <property type="entry name" value="PBP2_LTTR_aromatics_like"/>
    <property type="match status" value="1"/>
</dbReference>
<dbReference type="RefSeq" id="WP_015772168.1">
    <property type="nucleotide sequence ID" value="NC_013174.1"/>
</dbReference>
<feature type="region of interest" description="Disordered" evidence="5">
    <location>
        <begin position="199"/>
        <end position="269"/>
    </location>
</feature>
<evidence type="ECO:0000256" key="3">
    <source>
        <dbReference type="ARBA" id="ARBA00023125"/>
    </source>
</evidence>
<dbReference type="Proteomes" id="UP000000628">
    <property type="component" value="Chromosome"/>
</dbReference>
<keyword evidence="3" id="KW-0238">DNA-binding</keyword>
<feature type="domain" description="LysR substrate-binding" evidence="6">
    <location>
        <begin position="15"/>
        <end position="202"/>
    </location>
</feature>
<evidence type="ECO:0000256" key="4">
    <source>
        <dbReference type="ARBA" id="ARBA00023163"/>
    </source>
</evidence>
<name>C7QZY2_JONDD</name>
<dbReference type="STRING" id="471856.Jden_1897"/>
<keyword evidence="2" id="KW-0805">Transcription regulation</keyword>
<dbReference type="PANTHER" id="PTHR30346">
    <property type="entry name" value="TRANSCRIPTIONAL DUAL REGULATOR HCAR-RELATED"/>
    <property type="match status" value="1"/>
</dbReference>
<keyword evidence="4" id="KW-0804">Transcription</keyword>
<evidence type="ECO:0000256" key="5">
    <source>
        <dbReference type="SAM" id="MobiDB-lite"/>
    </source>
</evidence>
<evidence type="ECO:0000313" key="8">
    <source>
        <dbReference type="Proteomes" id="UP000000628"/>
    </source>
</evidence>
<dbReference type="EMBL" id="CP001706">
    <property type="protein sequence ID" value="ACV09540.1"/>
    <property type="molecule type" value="Genomic_DNA"/>
</dbReference>
<comment type="similarity">
    <text evidence="1">Belongs to the LysR transcriptional regulatory family.</text>
</comment>
<reference evidence="7 8" key="1">
    <citation type="journal article" date="2009" name="Stand. Genomic Sci.">
        <title>Complete genome sequence of Jonesia denitrificans type strain (Prevot 55134).</title>
        <authorList>
            <person name="Pukall R."/>
            <person name="Gehrich-Schroter G."/>
            <person name="Lapidus A."/>
            <person name="Nolan M."/>
            <person name="Glavina Del Rio T."/>
            <person name="Lucas S."/>
            <person name="Chen F."/>
            <person name="Tice H."/>
            <person name="Pitluck S."/>
            <person name="Cheng J.F."/>
            <person name="Copeland A."/>
            <person name="Saunders E."/>
            <person name="Brettin T."/>
            <person name="Detter J.C."/>
            <person name="Bruce D."/>
            <person name="Goodwin L."/>
            <person name="Pati A."/>
            <person name="Ivanova N."/>
            <person name="Mavromatis K."/>
            <person name="Ovchinnikova G."/>
            <person name="Chen A."/>
            <person name="Palaniappan K."/>
            <person name="Land M."/>
            <person name="Hauser L."/>
            <person name="Chang Y.J."/>
            <person name="Jeffries C.D."/>
            <person name="Chain P."/>
            <person name="Goker M."/>
            <person name="Bristow J."/>
            <person name="Eisen J.A."/>
            <person name="Markowitz V."/>
            <person name="Hugenholtz P."/>
            <person name="Kyrpides N.C."/>
            <person name="Klenk H.P."/>
            <person name="Han C."/>
        </authorList>
    </citation>
    <scope>NUCLEOTIDE SEQUENCE [LARGE SCALE GENOMIC DNA]</scope>
    <source>
        <strain evidence="8">ATCC 14870 / DSM 20603 / BCRC 15368 / CIP 55.134 / JCM 11481 / NBRC 15587 / NCTC 10816 / Prevot 55134</strain>
    </source>
</reference>
<keyword evidence="8" id="KW-1185">Reference proteome</keyword>
<dbReference type="InterPro" id="IPR005119">
    <property type="entry name" value="LysR_subst-bd"/>
</dbReference>
<dbReference type="AlphaFoldDB" id="C7QZY2"/>
<dbReference type="Pfam" id="PF03466">
    <property type="entry name" value="LysR_substrate"/>
    <property type="match status" value="1"/>
</dbReference>
<feature type="compositionally biased region" description="Polar residues" evidence="5">
    <location>
        <begin position="240"/>
        <end position="258"/>
    </location>
</feature>
<dbReference type="HOGENOM" id="CLU_039613_3_0_11"/>
<evidence type="ECO:0000313" key="7">
    <source>
        <dbReference type="EMBL" id="ACV09540.1"/>
    </source>
</evidence>
<gene>
    <name evidence="7" type="ordered locus">Jden_1897</name>
</gene>
<accession>C7QZY2</accession>
<evidence type="ECO:0000259" key="6">
    <source>
        <dbReference type="Pfam" id="PF03466"/>
    </source>
</evidence>
<feature type="compositionally biased region" description="Polar residues" evidence="5">
    <location>
        <begin position="216"/>
        <end position="226"/>
    </location>
</feature>